<dbReference type="SUPFAM" id="SSF55103">
    <property type="entry name" value="FAD-linked oxidases, C-terminal domain"/>
    <property type="match status" value="1"/>
</dbReference>
<evidence type="ECO:0000259" key="3">
    <source>
        <dbReference type="PROSITE" id="PS51387"/>
    </source>
</evidence>
<dbReference type="Gene3D" id="1.10.45.10">
    <property type="entry name" value="Vanillyl-alcohol Oxidase, Chain A, domain 4"/>
    <property type="match status" value="1"/>
</dbReference>
<evidence type="ECO:0000313" key="4">
    <source>
        <dbReference type="EMBL" id="PVY60209.1"/>
    </source>
</evidence>
<proteinExistence type="predicted"/>
<keyword evidence="5" id="KW-1185">Reference proteome</keyword>
<keyword evidence="2" id="KW-0274">FAD</keyword>
<dbReference type="EMBL" id="QEKO01000012">
    <property type="protein sequence ID" value="PVY60209.1"/>
    <property type="molecule type" value="Genomic_DNA"/>
</dbReference>
<evidence type="ECO:0000256" key="1">
    <source>
        <dbReference type="ARBA" id="ARBA00022630"/>
    </source>
</evidence>
<dbReference type="InterPro" id="IPR036318">
    <property type="entry name" value="FAD-bd_PCMH-like_sf"/>
</dbReference>
<dbReference type="PANTHER" id="PTHR11748">
    <property type="entry name" value="D-LACTATE DEHYDROGENASE"/>
    <property type="match status" value="1"/>
</dbReference>
<reference evidence="4 5" key="1">
    <citation type="submission" date="2018-04" db="EMBL/GenBank/DDBJ databases">
        <title>Genomic Encyclopedia of Type Strains, Phase IV (KMG-IV): sequencing the most valuable type-strain genomes for metagenomic binning, comparative biology and taxonomic classification.</title>
        <authorList>
            <person name="Goeker M."/>
        </authorList>
    </citation>
    <scope>NUCLEOTIDE SEQUENCE [LARGE SCALE GENOMIC DNA]</scope>
    <source>
        <strain evidence="4 5">DSM 10065</strain>
    </source>
</reference>
<feature type="domain" description="FAD-binding PCMH-type" evidence="3">
    <location>
        <begin position="1"/>
        <end position="176"/>
    </location>
</feature>
<dbReference type="Pfam" id="PF01565">
    <property type="entry name" value="FAD_binding_4"/>
    <property type="match status" value="1"/>
</dbReference>
<dbReference type="STRING" id="1231391.GCA_000308195_02219"/>
<accession>A0A2U1CH46</accession>
<protein>
    <submittedName>
        <fullName evidence="4">Glycolate oxidase FAD binding subunit</fullName>
    </submittedName>
</protein>
<dbReference type="GO" id="GO:0003824">
    <property type="term" value="F:catalytic activity"/>
    <property type="evidence" value="ECO:0007669"/>
    <property type="project" value="InterPro"/>
</dbReference>
<organism evidence="4 5">
    <name type="scientific">Pusillimonas noertemannii</name>
    <dbReference type="NCBI Taxonomy" id="305977"/>
    <lineage>
        <taxon>Bacteria</taxon>
        <taxon>Pseudomonadati</taxon>
        <taxon>Pseudomonadota</taxon>
        <taxon>Betaproteobacteria</taxon>
        <taxon>Burkholderiales</taxon>
        <taxon>Alcaligenaceae</taxon>
        <taxon>Pusillimonas</taxon>
    </lineage>
</organism>
<dbReference type="InterPro" id="IPR016164">
    <property type="entry name" value="FAD-linked_Oxase-like_C"/>
</dbReference>
<dbReference type="InterPro" id="IPR016169">
    <property type="entry name" value="FAD-bd_PCMH_sub2"/>
</dbReference>
<dbReference type="Gene3D" id="3.30.465.10">
    <property type="match status" value="1"/>
</dbReference>
<keyword evidence="1" id="KW-0285">Flavoprotein</keyword>
<dbReference type="AlphaFoldDB" id="A0A2U1CH46"/>
<dbReference type="RefSeq" id="WP_017524573.1">
    <property type="nucleotide sequence ID" value="NZ_JACCEX010000002.1"/>
</dbReference>
<sequence>MSGIIPQQDDTPRLLEQVQSALQHGHGLRIRGGDSKAFLGRRVKGQELDTRSHTGVVHYDPTELVVTVRAGTLVSDLNALLASEGQNLPPEAPDFNGRATVGGMVASALAGPRRPWAGSVRDFVLGTRVIAGQGQHLRFGGEVMKNVAGYDFSRLLAGSHGCLGLITEVSLKVLPLPRKTCSLALEVNAEKALDMLTQWRRDDLPVSGAFHWKQRLHVRLEGGEATVDAARTRLGGEQIEADVWADLRERRLPFFASGPALWRLSVPWQTPLHSLPGEVLLDWAGAQRWLASNAPPQQIRQHAASLGGHATCYTAGVDDTPFQPLPEIMMRFHQRLKAQVDPKGIFNPGRMYANL</sequence>
<gene>
    <name evidence="4" type="ORF">C7440_3923</name>
</gene>
<dbReference type="PROSITE" id="PS51387">
    <property type="entry name" value="FAD_PCMH"/>
    <property type="match status" value="1"/>
</dbReference>
<dbReference type="InterPro" id="IPR016171">
    <property type="entry name" value="Vanillyl_alc_oxidase_C-sub2"/>
</dbReference>
<dbReference type="Proteomes" id="UP000246145">
    <property type="component" value="Unassembled WGS sequence"/>
</dbReference>
<dbReference type="OrthoDB" id="9811557at2"/>
<evidence type="ECO:0000256" key="2">
    <source>
        <dbReference type="ARBA" id="ARBA00022827"/>
    </source>
</evidence>
<name>A0A2U1CH46_9BURK</name>
<dbReference type="GO" id="GO:0071949">
    <property type="term" value="F:FAD binding"/>
    <property type="evidence" value="ECO:0007669"/>
    <property type="project" value="InterPro"/>
</dbReference>
<dbReference type="InterPro" id="IPR006094">
    <property type="entry name" value="Oxid_FAD_bind_N"/>
</dbReference>
<comment type="caution">
    <text evidence="4">The sequence shown here is derived from an EMBL/GenBank/DDBJ whole genome shotgun (WGS) entry which is preliminary data.</text>
</comment>
<dbReference type="InterPro" id="IPR016166">
    <property type="entry name" value="FAD-bd_PCMH"/>
</dbReference>
<dbReference type="SUPFAM" id="SSF56176">
    <property type="entry name" value="FAD-binding/transporter-associated domain-like"/>
    <property type="match status" value="1"/>
</dbReference>
<dbReference type="NCBIfam" id="NF008439">
    <property type="entry name" value="PRK11282.1"/>
    <property type="match status" value="1"/>
</dbReference>
<evidence type="ECO:0000313" key="5">
    <source>
        <dbReference type="Proteomes" id="UP000246145"/>
    </source>
</evidence>
<dbReference type="PANTHER" id="PTHR11748:SF103">
    <property type="entry name" value="GLYCOLATE OXIDASE SUBUNIT GLCE"/>
    <property type="match status" value="1"/>
</dbReference>